<dbReference type="Proteomes" id="UP000008177">
    <property type="component" value="Unplaced contigs"/>
</dbReference>
<dbReference type="AlphaFoldDB" id="G2Y0P8"/>
<dbReference type="InParanoid" id="G2Y0P8"/>
<sequence length="200" mass="22703">MSSSQPGSSRNTMSSKLDKLYSLFIIRPKEMTAWGKEDWTEEQSGKVRREYYIPKREIFCHALNRDGSLCKSAEEAERARKEFEKQVLEVLRADNINENGTLEELTDTIQKYKLRENKLGSKKSTQVEQSDDTSEANALHDSALSSIKRPRDDGSSTESAQKSQVDYPAFEHGCSTSVPSYPCCGSWLQSVFNTRNMVEL</sequence>
<feature type="region of interest" description="Disordered" evidence="1">
    <location>
        <begin position="120"/>
        <end position="164"/>
    </location>
</feature>
<name>G2Y0P8_BOTF4</name>
<dbReference type="OrthoDB" id="3542656at2759"/>
<dbReference type="EMBL" id="FQ790281">
    <property type="protein sequence ID" value="CCD46213.1"/>
    <property type="molecule type" value="Genomic_DNA"/>
</dbReference>
<dbReference type="HOGENOM" id="CLU_1366052_0_0_1"/>
<reference evidence="3" key="1">
    <citation type="journal article" date="2011" name="PLoS Genet.">
        <title>Genomic analysis of the necrotrophic fungal pathogens Sclerotinia sclerotiorum and Botrytis cinerea.</title>
        <authorList>
            <person name="Amselem J."/>
            <person name="Cuomo C.A."/>
            <person name="van Kan J.A."/>
            <person name="Viaud M."/>
            <person name="Benito E.P."/>
            <person name="Couloux A."/>
            <person name="Coutinho P.M."/>
            <person name="de Vries R.P."/>
            <person name="Dyer P.S."/>
            <person name="Fillinger S."/>
            <person name="Fournier E."/>
            <person name="Gout L."/>
            <person name="Hahn M."/>
            <person name="Kohn L."/>
            <person name="Lapalu N."/>
            <person name="Plummer K.M."/>
            <person name="Pradier J.M."/>
            <person name="Quevillon E."/>
            <person name="Sharon A."/>
            <person name="Simon A."/>
            <person name="ten Have A."/>
            <person name="Tudzynski B."/>
            <person name="Tudzynski P."/>
            <person name="Wincker P."/>
            <person name="Andrew M."/>
            <person name="Anthouard V."/>
            <person name="Beever R.E."/>
            <person name="Beffa R."/>
            <person name="Benoit I."/>
            <person name="Bouzid O."/>
            <person name="Brault B."/>
            <person name="Chen Z."/>
            <person name="Choquer M."/>
            <person name="Collemare J."/>
            <person name="Cotton P."/>
            <person name="Danchin E.G."/>
            <person name="Da Silva C."/>
            <person name="Gautier A."/>
            <person name="Giraud C."/>
            <person name="Giraud T."/>
            <person name="Gonzalez C."/>
            <person name="Grossetete S."/>
            <person name="Guldener U."/>
            <person name="Henrissat B."/>
            <person name="Howlett B.J."/>
            <person name="Kodira C."/>
            <person name="Kretschmer M."/>
            <person name="Lappartient A."/>
            <person name="Leroch M."/>
            <person name="Levis C."/>
            <person name="Mauceli E."/>
            <person name="Neuveglise C."/>
            <person name="Oeser B."/>
            <person name="Pearson M."/>
            <person name="Poulain J."/>
            <person name="Poussereau N."/>
            <person name="Quesneville H."/>
            <person name="Rascle C."/>
            <person name="Schumacher J."/>
            <person name="Segurens B."/>
            <person name="Sexton A."/>
            <person name="Silva E."/>
            <person name="Sirven C."/>
            <person name="Soanes D.M."/>
            <person name="Talbot N.J."/>
            <person name="Templeton M."/>
            <person name="Yandava C."/>
            <person name="Yarden O."/>
            <person name="Zeng Q."/>
            <person name="Rollins J.A."/>
            <person name="Lebrun M.H."/>
            <person name="Dickman M."/>
        </authorList>
    </citation>
    <scope>NUCLEOTIDE SEQUENCE [LARGE SCALE GENOMIC DNA]</scope>
    <source>
        <strain evidence="3">T4</strain>
    </source>
</reference>
<evidence type="ECO:0000256" key="1">
    <source>
        <dbReference type="SAM" id="MobiDB-lite"/>
    </source>
</evidence>
<evidence type="ECO:0000313" key="2">
    <source>
        <dbReference type="EMBL" id="CCD46213.1"/>
    </source>
</evidence>
<gene>
    <name evidence="2" type="ORF">BofuT4_P117630.1</name>
</gene>
<accession>G2Y0P8</accession>
<evidence type="ECO:0000313" key="3">
    <source>
        <dbReference type="Proteomes" id="UP000008177"/>
    </source>
</evidence>
<organism evidence="2 3">
    <name type="scientific">Botryotinia fuckeliana (strain T4)</name>
    <name type="common">Noble rot fungus</name>
    <name type="synonym">Botrytis cinerea</name>
    <dbReference type="NCBI Taxonomy" id="999810"/>
    <lineage>
        <taxon>Eukaryota</taxon>
        <taxon>Fungi</taxon>
        <taxon>Dikarya</taxon>
        <taxon>Ascomycota</taxon>
        <taxon>Pezizomycotina</taxon>
        <taxon>Leotiomycetes</taxon>
        <taxon>Helotiales</taxon>
        <taxon>Sclerotiniaceae</taxon>
        <taxon>Botrytis</taxon>
    </lineage>
</organism>
<protein>
    <submittedName>
        <fullName evidence="2">Uncharacterized protein</fullName>
    </submittedName>
</protein>
<proteinExistence type="predicted"/>